<evidence type="ECO:0000313" key="2">
    <source>
        <dbReference type="Proteomes" id="UP000001058"/>
    </source>
</evidence>
<gene>
    <name evidence="1" type="ORF">VOLCADRAFT_98656</name>
</gene>
<protein>
    <submittedName>
        <fullName evidence="1">Uncharacterized protein</fullName>
    </submittedName>
</protein>
<dbReference type="KEGG" id="vcn:VOLCADRAFT_98656"/>
<evidence type="ECO:0000313" key="1">
    <source>
        <dbReference type="EMBL" id="EFJ41358.1"/>
    </source>
</evidence>
<dbReference type="InParanoid" id="D8UFY0"/>
<dbReference type="GeneID" id="9627039"/>
<keyword evidence="2" id="KW-1185">Reference proteome</keyword>
<reference evidence="1 2" key="1">
    <citation type="journal article" date="2010" name="Science">
        <title>Genomic analysis of organismal complexity in the multicellular green alga Volvox carteri.</title>
        <authorList>
            <person name="Prochnik S.E."/>
            <person name="Umen J."/>
            <person name="Nedelcu A.M."/>
            <person name="Hallmann A."/>
            <person name="Miller S.M."/>
            <person name="Nishii I."/>
            <person name="Ferris P."/>
            <person name="Kuo A."/>
            <person name="Mitros T."/>
            <person name="Fritz-Laylin L.K."/>
            <person name="Hellsten U."/>
            <person name="Chapman J."/>
            <person name="Simakov O."/>
            <person name="Rensing S.A."/>
            <person name="Terry A."/>
            <person name="Pangilinan J."/>
            <person name="Kapitonov V."/>
            <person name="Jurka J."/>
            <person name="Salamov A."/>
            <person name="Shapiro H."/>
            <person name="Schmutz J."/>
            <person name="Grimwood J."/>
            <person name="Lindquist E."/>
            <person name="Lucas S."/>
            <person name="Grigoriev I.V."/>
            <person name="Schmitt R."/>
            <person name="Kirk D."/>
            <person name="Rokhsar D.S."/>
        </authorList>
    </citation>
    <scope>NUCLEOTIDE SEQUENCE [LARGE SCALE GENOMIC DNA]</scope>
    <source>
        <strain evidence="2">f. Nagariensis / Eve</strain>
    </source>
</reference>
<name>D8UFY0_VOLCA</name>
<sequence length="127" mass="13867">MKKQQQLLHRDRAGDRGSQLVSELAHTTSGVVRCNALAHAVWRGAVQRGAVRCGADTEAVHGVARGCIARAQAWSGAVRDDTFHSRKLKRYAWTPSRWLSLHATQGTGTGVMFHAQRTPPHPAVPVQ</sequence>
<dbReference type="Proteomes" id="UP000001058">
    <property type="component" value="Unassembled WGS sequence"/>
</dbReference>
<accession>D8UFY0</accession>
<dbReference type="RefSeq" id="XP_002957588.1">
    <property type="nucleotide sequence ID" value="XM_002957542.1"/>
</dbReference>
<dbReference type="OrthoDB" id="7491348at2759"/>
<dbReference type="AlphaFoldDB" id="D8UFY0"/>
<dbReference type="EMBL" id="GL378396">
    <property type="protein sequence ID" value="EFJ41358.1"/>
    <property type="molecule type" value="Genomic_DNA"/>
</dbReference>
<proteinExistence type="predicted"/>
<organism evidence="2">
    <name type="scientific">Volvox carteri f. nagariensis</name>
    <dbReference type="NCBI Taxonomy" id="3068"/>
    <lineage>
        <taxon>Eukaryota</taxon>
        <taxon>Viridiplantae</taxon>
        <taxon>Chlorophyta</taxon>
        <taxon>core chlorophytes</taxon>
        <taxon>Chlorophyceae</taxon>
        <taxon>CS clade</taxon>
        <taxon>Chlamydomonadales</taxon>
        <taxon>Volvocaceae</taxon>
        <taxon>Volvox</taxon>
    </lineage>
</organism>